<dbReference type="InterPro" id="IPR029058">
    <property type="entry name" value="AB_hydrolase_fold"/>
</dbReference>
<dbReference type="Gene3D" id="3.40.50.1820">
    <property type="entry name" value="alpha/beta hydrolase"/>
    <property type="match status" value="1"/>
</dbReference>
<proteinExistence type="predicted"/>
<dbReference type="GO" id="GO:0016787">
    <property type="term" value="F:hydrolase activity"/>
    <property type="evidence" value="ECO:0007669"/>
    <property type="project" value="UniProtKB-KW"/>
</dbReference>
<keyword evidence="2" id="KW-0378">Hydrolase</keyword>
<dbReference type="EMBL" id="JABVEC010000019">
    <property type="protein sequence ID" value="MBC6468540.1"/>
    <property type="molecule type" value="Genomic_DNA"/>
</dbReference>
<evidence type="ECO:0000259" key="1">
    <source>
        <dbReference type="Pfam" id="PF12697"/>
    </source>
</evidence>
<dbReference type="PANTHER" id="PTHR43194:SF2">
    <property type="entry name" value="PEROXISOMAL MEMBRANE PROTEIN LPX1"/>
    <property type="match status" value="1"/>
</dbReference>
<dbReference type="PANTHER" id="PTHR43194">
    <property type="entry name" value="HYDROLASE ALPHA/BETA FOLD FAMILY"/>
    <property type="match status" value="1"/>
</dbReference>
<keyword evidence="3" id="KW-1185">Reference proteome</keyword>
<dbReference type="RefSeq" id="WP_187245583.1">
    <property type="nucleotide sequence ID" value="NZ_BAAAOK010000014.1"/>
</dbReference>
<accession>A0ABR7LUV6</accession>
<dbReference type="InterPro" id="IPR050228">
    <property type="entry name" value="Carboxylesterase_BioH"/>
</dbReference>
<reference evidence="2 3" key="1">
    <citation type="submission" date="2020-06" db="EMBL/GenBank/DDBJ databases">
        <title>Actinomadura xiongansis sp. nov., isolated from soil of Baiyangdian.</title>
        <authorList>
            <person name="Zhang X."/>
        </authorList>
    </citation>
    <scope>NUCLEOTIDE SEQUENCE [LARGE SCALE GENOMIC DNA]</scope>
    <source>
        <strain evidence="2 3">HBUM206468</strain>
    </source>
</reference>
<dbReference type="PRINTS" id="PR00111">
    <property type="entry name" value="ABHYDROLASE"/>
</dbReference>
<evidence type="ECO:0000313" key="2">
    <source>
        <dbReference type="EMBL" id="MBC6468540.1"/>
    </source>
</evidence>
<name>A0ABR7LUV6_9ACTN</name>
<sequence>MTEFLDIEGGRIAYDVTGEGSLVVLAPGLADVRGAFRFLAPKLVEAGHRVATVDLRGHGESSTGWSSHSRADTAGDLLALIRHLGGPAVIIGASFSGGSAVIAAAAEPALVSAIVMVDPGTRKAKLKPRDLTLRFVRGMTLIAGALLLRNTALWGRYLRLAYPGVRPADFDDYVRALKANLREPGRMAAAAAMGMSSAADAEARLPGVRCPALVVMGTLDPDFPDPRAEAEAIAAAMPAGVGTIAMIEGGGHYPHAQFPGQVADAALPFLEENAVA</sequence>
<organism evidence="2 3">
    <name type="scientific">Actinomadura alba</name>
    <dbReference type="NCBI Taxonomy" id="406431"/>
    <lineage>
        <taxon>Bacteria</taxon>
        <taxon>Bacillati</taxon>
        <taxon>Actinomycetota</taxon>
        <taxon>Actinomycetes</taxon>
        <taxon>Streptosporangiales</taxon>
        <taxon>Thermomonosporaceae</taxon>
        <taxon>Actinomadura</taxon>
    </lineage>
</organism>
<protein>
    <submittedName>
        <fullName evidence="2">Alpha/beta hydrolase</fullName>
    </submittedName>
</protein>
<gene>
    <name evidence="2" type="ORF">HKK74_24030</name>
</gene>
<dbReference type="Proteomes" id="UP000805614">
    <property type="component" value="Unassembled WGS sequence"/>
</dbReference>
<comment type="caution">
    <text evidence="2">The sequence shown here is derived from an EMBL/GenBank/DDBJ whole genome shotgun (WGS) entry which is preliminary data.</text>
</comment>
<dbReference type="SUPFAM" id="SSF53474">
    <property type="entry name" value="alpha/beta-Hydrolases"/>
    <property type="match status" value="1"/>
</dbReference>
<evidence type="ECO:0000313" key="3">
    <source>
        <dbReference type="Proteomes" id="UP000805614"/>
    </source>
</evidence>
<dbReference type="Pfam" id="PF12697">
    <property type="entry name" value="Abhydrolase_6"/>
    <property type="match status" value="1"/>
</dbReference>
<feature type="domain" description="AB hydrolase-1" evidence="1">
    <location>
        <begin position="23"/>
        <end position="265"/>
    </location>
</feature>
<dbReference type="InterPro" id="IPR000073">
    <property type="entry name" value="AB_hydrolase_1"/>
</dbReference>